<keyword evidence="3" id="KW-1185">Reference proteome</keyword>
<sequence>MSWVSLTVHAADGDDYKYYFPYINHVTEDDQRERIITDLRDTYHTFPDPQKPQPGVKPAPNFNPNNAERDLGNNLYF</sequence>
<dbReference type="Proteomes" id="UP000199662">
    <property type="component" value="Unassembled WGS sequence"/>
</dbReference>
<evidence type="ECO:0000313" key="3">
    <source>
        <dbReference type="Proteomes" id="UP000199662"/>
    </source>
</evidence>
<name>A0A1H6YNW8_9FIRM</name>
<feature type="region of interest" description="Disordered" evidence="1">
    <location>
        <begin position="45"/>
        <end position="77"/>
    </location>
</feature>
<proteinExistence type="predicted"/>
<organism evidence="2 3">
    <name type="scientific">Propionispira arboris</name>
    <dbReference type="NCBI Taxonomy" id="84035"/>
    <lineage>
        <taxon>Bacteria</taxon>
        <taxon>Bacillati</taxon>
        <taxon>Bacillota</taxon>
        <taxon>Negativicutes</taxon>
        <taxon>Selenomonadales</taxon>
        <taxon>Selenomonadaceae</taxon>
        <taxon>Propionispira</taxon>
    </lineage>
</organism>
<evidence type="ECO:0000256" key="1">
    <source>
        <dbReference type="SAM" id="MobiDB-lite"/>
    </source>
</evidence>
<dbReference type="EMBL" id="FNZK01000007">
    <property type="protein sequence ID" value="SEJ42971.1"/>
    <property type="molecule type" value="Genomic_DNA"/>
</dbReference>
<dbReference type="AlphaFoldDB" id="A0A1H6YNW8"/>
<evidence type="ECO:0000313" key="2">
    <source>
        <dbReference type="EMBL" id="SEJ42971.1"/>
    </source>
</evidence>
<gene>
    <name evidence="2" type="ORF">SAMN05660742_107111</name>
</gene>
<accession>A0A1H6YNW8</accession>
<dbReference type="RefSeq" id="WP_091830952.1">
    <property type="nucleotide sequence ID" value="NZ_FNZK01000007.1"/>
</dbReference>
<protein>
    <submittedName>
        <fullName evidence="2">Uncharacterized protein</fullName>
    </submittedName>
</protein>
<reference evidence="2 3" key="1">
    <citation type="submission" date="2016-10" db="EMBL/GenBank/DDBJ databases">
        <authorList>
            <person name="de Groot N.N."/>
        </authorList>
    </citation>
    <scope>NUCLEOTIDE SEQUENCE [LARGE SCALE GENOMIC DNA]</scope>
    <source>
        <strain evidence="2 3">DSM 2179</strain>
    </source>
</reference>